<dbReference type="AlphaFoldDB" id="A0A5R9DYI2"/>
<dbReference type="GO" id="GO:0015074">
    <property type="term" value="P:DNA integration"/>
    <property type="evidence" value="ECO:0007669"/>
    <property type="project" value="InterPro"/>
</dbReference>
<dbReference type="Gene3D" id="3.30.420.10">
    <property type="entry name" value="Ribonuclease H-like superfamily/Ribonuclease H"/>
    <property type="match status" value="1"/>
</dbReference>
<feature type="domain" description="Integrase catalytic" evidence="1">
    <location>
        <begin position="1"/>
        <end position="124"/>
    </location>
</feature>
<dbReference type="EMBL" id="VBSP01000034">
    <property type="protein sequence ID" value="TLQ40213.1"/>
    <property type="molecule type" value="Genomic_DNA"/>
</dbReference>
<name>A0A5R9DYI2_9LACT</name>
<dbReference type="InterPro" id="IPR012337">
    <property type="entry name" value="RNaseH-like_sf"/>
</dbReference>
<dbReference type="PANTHER" id="PTHR46889:SF4">
    <property type="entry name" value="TRANSPOSASE INSO FOR INSERTION SEQUENCE ELEMENT IS911B-RELATED"/>
    <property type="match status" value="1"/>
</dbReference>
<organism evidence="2 3">
    <name type="scientific">Ruoffia tabacinasalis</name>
    <dbReference type="NCBI Taxonomy" id="87458"/>
    <lineage>
        <taxon>Bacteria</taxon>
        <taxon>Bacillati</taxon>
        <taxon>Bacillota</taxon>
        <taxon>Bacilli</taxon>
        <taxon>Lactobacillales</taxon>
        <taxon>Aerococcaceae</taxon>
        <taxon>Ruoffia</taxon>
    </lineage>
</organism>
<protein>
    <submittedName>
        <fullName evidence="2">DDE-type integrase/transposase/recombinase</fullName>
    </submittedName>
</protein>
<comment type="caution">
    <text evidence="2">The sequence shown here is derived from an EMBL/GenBank/DDBJ whole genome shotgun (WGS) entry which is preliminary data.</text>
</comment>
<dbReference type="InterPro" id="IPR036397">
    <property type="entry name" value="RNaseH_sf"/>
</dbReference>
<dbReference type="InterPro" id="IPR001584">
    <property type="entry name" value="Integrase_cat-core"/>
</dbReference>
<evidence type="ECO:0000313" key="2">
    <source>
        <dbReference type="EMBL" id="TLQ40213.1"/>
    </source>
</evidence>
<evidence type="ECO:0000313" key="3">
    <source>
        <dbReference type="Proteomes" id="UP000306420"/>
    </source>
</evidence>
<dbReference type="PROSITE" id="PS50994">
    <property type="entry name" value="INTEGRASE"/>
    <property type="match status" value="1"/>
</dbReference>
<dbReference type="Pfam" id="PF13333">
    <property type="entry name" value="rve_2"/>
    <property type="match status" value="1"/>
</dbReference>
<reference evidence="2 3" key="1">
    <citation type="submission" date="2019-05" db="EMBL/GenBank/DDBJ databases">
        <title>The metagenome of a microbial culture collection derived from dairy environment covers the genomic content of the human microbiome.</title>
        <authorList>
            <person name="Roder T."/>
            <person name="Wuthrich D."/>
            <person name="Sattari Z."/>
            <person name="Von Ah U."/>
            <person name="Bar C."/>
            <person name="Ronchi F."/>
            <person name="Macpherson A.J."/>
            <person name="Ganal-Vonarburg S.C."/>
            <person name="Bruggmann R."/>
            <person name="Vergeres G."/>
        </authorList>
    </citation>
    <scope>NUCLEOTIDE SEQUENCE [LARGE SCALE GENOMIC DNA]</scope>
    <source>
        <strain evidence="2 3">FAM 24227</strain>
    </source>
</reference>
<evidence type="ECO:0000259" key="1">
    <source>
        <dbReference type="PROSITE" id="PS50994"/>
    </source>
</evidence>
<sequence>MVRKKWLPITYQIEIIIPFRDTVAQIRDVIMPAVTLIHSDRGSQYTSHFFNHFIDEFDLIQSMSRAGKCIDNGPMESFWGTIKEEMYRLKTYDTFEALEADIHRYITFYNEERVTLSMGLSIPV</sequence>
<dbReference type="GO" id="GO:0003676">
    <property type="term" value="F:nucleic acid binding"/>
    <property type="evidence" value="ECO:0007669"/>
    <property type="project" value="InterPro"/>
</dbReference>
<dbReference type="SUPFAM" id="SSF53098">
    <property type="entry name" value="Ribonuclease H-like"/>
    <property type="match status" value="1"/>
</dbReference>
<proteinExistence type="predicted"/>
<dbReference type="InterPro" id="IPR050900">
    <property type="entry name" value="Transposase_IS3/IS150/IS904"/>
</dbReference>
<dbReference type="PANTHER" id="PTHR46889">
    <property type="entry name" value="TRANSPOSASE INSF FOR INSERTION SEQUENCE IS3B-RELATED"/>
    <property type="match status" value="1"/>
</dbReference>
<accession>A0A5R9DYI2</accession>
<dbReference type="Proteomes" id="UP000306420">
    <property type="component" value="Unassembled WGS sequence"/>
</dbReference>
<gene>
    <name evidence="2" type="ORF">FEZ33_08970</name>
</gene>
<dbReference type="OrthoDB" id="2134864at2"/>